<comment type="caution">
    <text evidence="2">The sequence shown here is derived from an EMBL/GenBank/DDBJ whole genome shotgun (WGS) entry which is preliminary data.</text>
</comment>
<sequence>MTTAPYPQDSTLKRHAESSAFHSQLAWLAKPPTDSTLRRHHAQLNGATDTSRETTPLRKQTTHSAPMQTAQTTPQAAGKRSGLFGFIGRLLGI</sequence>
<dbReference type="EMBL" id="VMRY01000055">
    <property type="protein sequence ID" value="TVT53518.1"/>
    <property type="molecule type" value="Genomic_DNA"/>
</dbReference>
<reference evidence="2 3" key="1">
    <citation type="submission" date="2019-07" db="EMBL/GenBank/DDBJ databases">
        <title>The pathways for chlorine oxyanion respiration interact through the shared metabolite chlorate.</title>
        <authorList>
            <person name="Barnum T.P."/>
            <person name="Cheng Y."/>
            <person name="Hill K.A."/>
            <person name="Lucas L.N."/>
            <person name="Carlson H.K."/>
            <person name="Coates J.D."/>
        </authorList>
    </citation>
    <scope>NUCLEOTIDE SEQUENCE [LARGE SCALE GENOMIC DNA]</scope>
    <source>
        <strain evidence="2">BK-3</strain>
    </source>
</reference>
<gene>
    <name evidence="2" type="ORF">FHK82_11840</name>
</gene>
<name>A0A558CXK3_9GAMM</name>
<accession>A0A558CXK3</accession>
<proteinExistence type="predicted"/>
<protein>
    <submittedName>
        <fullName evidence="2">Uncharacterized protein</fullName>
    </submittedName>
</protein>
<feature type="region of interest" description="Disordered" evidence="1">
    <location>
        <begin position="31"/>
        <end position="78"/>
    </location>
</feature>
<feature type="compositionally biased region" description="Polar residues" evidence="1">
    <location>
        <begin position="57"/>
        <end position="75"/>
    </location>
</feature>
<dbReference type="Proteomes" id="UP000317355">
    <property type="component" value="Unassembled WGS sequence"/>
</dbReference>
<evidence type="ECO:0000313" key="2">
    <source>
        <dbReference type="EMBL" id="TVT53518.1"/>
    </source>
</evidence>
<evidence type="ECO:0000256" key="1">
    <source>
        <dbReference type="SAM" id="MobiDB-lite"/>
    </source>
</evidence>
<evidence type="ECO:0000313" key="3">
    <source>
        <dbReference type="Proteomes" id="UP000317355"/>
    </source>
</evidence>
<dbReference type="AlphaFoldDB" id="A0A558CXK3"/>
<organism evidence="2 3">
    <name type="scientific">Sedimenticola thiotaurini</name>
    <dbReference type="NCBI Taxonomy" id="1543721"/>
    <lineage>
        <taxon>Bacteria</taxon>
        <taxon>Pseudomonadati</taxon>
        <taxon>Pseudomonadota</taxon>
        <taxon>Gammaproteobacteria</taxon>
        <taxon>Chromatiales</taxon>
        <taxon>Sedimenticolaceae</taxon>
        <taxon>Sedimenticola</taxon>
    </lineage>
</organism>